<name>A0AAW0IM60_QUESU</name>
<evidence type="ECO:0000313" key="2">
    <source>
        <dbReference type="Proteomes" id="UP000237347"/>
    </source>
</evidence>
<reference evidence="1 2" key="1">
    <citation type="journal article" date="2018" name="Sci. Data">
        <title>The draft genome sequence of cork oak.</title>
        <authorList>
            <person name="Ramos A.M."/>
            <person name="Usie A."/>
            <person name="Barbosa P."/>
            <person name="Barros P.M."/>
            <person name="Capote T."/>
            <person name="Chaves I."/>
            <person name="Simoes F."/>
            <person name="Abreu I."/>
            <person name="Carrasquinho I."/>
            <person name="Faro C."/>
            <person name="Guimaraes J.B."/>
            <person name="Mendonca D."/>
            <person name="Nobrega F."/>
            <person name="Rodrigues L."/>
            <person name="Saibo N.J.M."/>
            <person name="Varela M.C."/>
            <person name="Egas C."/>
            <person name="Matos J."/>
            <person name="Miguel C.M."/>
            <person name="Oliveira M.M."/>
            <person name="Ricardo C.P."/>
            <person name="Goncalves S."/>
        </authorList>
    </citation>
    <scope>NUCLEOTIDE SEQUENCE [LARGE SCALE GENOMIC DNA]</scope>
    <source>
        <strain evidence="2">cv. HL8</strain>
    </source>
</reference>
<keyword evidence="2" id="KW-1185">Reference proteome</keyword>
<dbReference type="EMBL" id="PKMF04000994">
    <property type="protein sequence ID" value="KAK7815625.1"/>
    <property type="molecule type" value="Genomic_DNA"/>
</dbReference>
<sequence length="289" mass="33418">MRSKIKDINTRLQEIVTQKNDLQLRDWVGGRTPPSRPKLPTTSLVEGLVYGRKEDQKAIPVFELFRNAGILPCLKGWLSMPLKFLTTASMGFHNGPMKEDPKGKEHCGIIPRELKDQAKQALQSKRDNLFRIPKISIFRILKDFILPYYCVSMAQNVKINFNNIEANAAMTTQCHVQDSFSYELFIYSKVTIKEGEAFEFLLGSLGSARHIIEYHILMRDMYKRLFVSWFRPFNYFNGLAWLFLSVPKGGSLLYKEEFEKMNKKHQITSECMPGHVWLEEEAEEAVAGR</sequence>
<protein>
    <submittedName>
        <fullName evidence="1">Uncharacterized protein</fullName>
    </submittedName>
</protein>
<dbReference type="AlphaFoldDB" id="A0AAW0IM60"/>
<comment type="caution">
    <text evidence="1">The sequence shown here is derived from an EMBL/GenBank/DDBJ whole genome shotgun (WGS) entry which is preliminary data.</text>
</comment>
<gene>
    <name evidence="1" type="ORF">CFP56_001396</name>
</gene>
<accession>A0AAW0IM60</accession>
<dbReference type="Proteomes" id="UP000237347">
    <property type="component" value="Unassembled WGS sequence"/>
</dbReference>
<evidence type="ECO:0000313" key="1">
    <source>
        <dbReference type="EMBL" id="KAK7815625.1"/>
    </source>
</evidence>
<proteinExistence type="predicted"/>
<organism evidence="1 2">
    <name type="scientific">Quercus suber</name>
    <name type="common">Cork oak</name>
    <dbReference type="NCBI Taxonomy" id="58331"/>
    <lineage>
        <taxon>Eukaryota</taxon>
        <taxon>Viridiplantae</taxon>
        <taxon>Streptophyta</taxon>
        <taxon>Embryophyta</taxon>
        <taxon>Tracheophyta</taxon>
        <taxon>Spermatophyta</taxon>
        <taxon>Magnoliopsida</taxon>
        <taxon>eudicotyledons</taxon>
        <taxon>Gunneridae</taxon>
        <taxon>Pentapetalae</taxon>
        <taxon>rosids</taxon>
        <taxon>fabids</taxon>
        <taxon>Fagales</taxon>
        <taxon>Fagaceae</taxon>
        <taxon>Quercus</taxon>
    </lineage>
</organism>